<comment type="caution">
    <text evidence="1">The sequence shown here is derived from an EMBL/GenBank/DDBJ whole genome shotgun (WGS) entry which is preliminary data.</text>
</comment>
<dbReference type="EMBL" id="LAZR01064454">
    <property type="protein sequence ID" value="KKK57488.1"/>
    <property type="molecule type" value="Genomic_DNA"/>
</dbReference>
<gene>
    <name evidence="1" type="ORF">LCGC14_3053990</name>
</gene>
<reference evidence="1" key="1">
    <citation type="journal article" date="2015" name="Nature">
        <title>Complex archaea that bridge the gap between prokaryotes and eukaryotes.</title>
        <authorList>
            <person name="Spang A."/>
            <person name="Saw J.H."/>
            <person name="Jorgensen S.L."/>
            <person name="Zaremba-Niedzwiedzka K."/>
            <person name="Martijn J."/>
            <person name="Lind A.E."/>
            <person name="van Eijk R."/>
            <person name="Schleper C."/>
            <person name="Guy L."/>
            <person name="Ettema T.J."/>
        </authorList>
    </citation>
    <scope>NUCLEOTIDE SEQUENCE</scope>
</reference>
<organism evidence="1">
    <name type="scientific">marine sediment metagenome</name>
    <dbReference type="NCBI Taxonomy" id="412755"/>
    <lineage>
        <taxon>unclassified sequences</taxon>
        <taxon>metagenomes</taxon>
        <taxon>ecological metagenomes</taxon>
    </lineage>
</organism>
<accession>A0A0F8WLD3</accession>
<protein>
    <submittedName>
        <fullName evidence="1">Uncharacterized protein</fullName>
    </submittedName>
</protein>
<sequence>MGITTVEGPVGSGKTLSLTAFIFKEWKDSFTELDESGNLRWPEGRPI</sequence>
<name>A0A0F8WLD3_9ZZZZ</name>
<feature type="non-terminal residue" evidence="1">
    <location>
        <position position="47"/>
    </location>
</feature>
<proteinExistence type="predicted"/>
<evidence type="ECO:0000313" key="1">
    <source>
        <dbReference type="EMBL" id="KKK57488.1"/>
    </source>
</evidence>
<dbReference type="AlphaFoldDB" id="A0A0F8WLD3"/>